<protein>
    <submittedName>
        <fullName evidence="7">FGGY-family carbohydrate kinase</fullName>
        <ecNumber evidence="7">2.7.1.-</ecNumber>
    </submittedName>
</protein>
<dbReference type="InterPro" id="IPR049382">
    <property type="entry name" value="FGGY_C_2"/>
</dbReference>
<proteinExistence type="inferred from homology"/>
<dbReference type="Gene3D" id="3.30.420.40">
    <property type="match status" value="2"/>
</dbReference>
<evidence type="ECO:0000259" key="5">
    <source>
        <dbReference type="Pfam" id="PF00370"/>
    </source>
</evidence>
<keyword evidence="8" id="KW-1185">Reference proteome</keyword>
<name>A0ABW0SHP1_9RHOB</name>
<keyword evidence="2 7" id="KW-0808">Transferase</keyword>
<comment type="similarity">
    <text evidence="1">Belongs to the FGGY kinase family.</text>
</comment>
<dbReference type="InterPro" id="IPR018484">
    <property type="entry name" value="FGGY_N"/>
</dbReference>
<feature type="domain" description="Carbohydrate kinase FGGY N-terminal" evidence="5">
    <location>
        <begin position="133"/>
        <end position="244"/>
    </location>
</feature>
<evidence type="ECO:0000313" key="8">
    <source>
        <dbReference type="Proteomes" id="UP001596056"/>
    </source>
</evidence>
<evidence type="ECO:0000259" key="6">
    <source>
        <dbReference type="Pfam" id="PF21546"/>
    </source>
</evidence>
<evidence type="ECO:0000256" key="3">
    <source>
        <dbReference type="ARBA" id="ARBA00022777"/>
    </source>
</evidence>
<dbReference type="Proteomes" id="UP001596056">
    <property type="component" value="Unassembled WGS sequence"/>
</dbReference>
<feature type="compositionally biased region" description="Basic and acidic residues" evidence="4">
    <location>
        <begin position="428"/>
        <end position="440"/>
    </location>
</feature>
<dbReference type="EC" id="2.7.1.-" evidence="7"/>
<evidence type="ECO:0000256" key="2">
    <source>
        <dbReference type="ARBA" id="ARBA00022679"/>
    </source>
</evidence>
<feature type="domain" description="Carbohydrate kinase FGGY C-terminal" evidence="6">
    <location>
        <begin position="252"/>
        <end position="425"/>
    </location>
</feature>
<dbReference type="CDD" id="cd07772">
    <property type="entry name" value="ASKHA_NBD_FGGY_NaCK-like"/>
    <property type="match status" value="1"/>
</dbReference>
<sequence length="457" mass="48570">MSGAGGAPRIAVLDIGKTNVKVVLVDGDTLHEVAVRRSPNRPRTDGPYPHADVTAQWDFFLAALRDLATEGPVDAVSITAHGATAALVAGDDLALPVLDYEFDGPDSLAADYDAERPPFAETGSARLPHGLNVGAQLHWLDQRFPEAFARATALLMWPQYWSWRLTGVLASEVTSLGCHTDLWDPWNARPSSLAVARSWDRLLPPLRRAGDVLGPIRPELAAATGLPNGTPVLCGIHDSNASLLPHLLGRESPFSVVSTGTWVVCMAVGAQPRTLDPARDVLVNVNALGDPVPSARFMGGREYETIRQGRSLAATDEDRAAVLRDGIMLLPSVERGSGPFPGRASRWTHDPATEGQTGVALSWYLGLMTATCLDLIGAQGDVVVEGPFAANPEFLSMLATATGRPVLASEGNASGTSTGAALLRSGHRPPEAARRHEPDPQLRAYADRWSLKVVGAT</sequence>
<evidence type="ECO:0000256" key="1">
    <source>
        <dbReference type="ARBA" id="ARBA00009156"/>
    </source>
</evidence>
<gene>
    <name evidence="7" type="ORF">ACFPOC_17585</name>
</gene>
<dbReference type="InterPro" id="IPR050406">
    <property type="entry name" value="FGGY_Carb_Kinase"/>
</dbReference>
<dbReference type="SUPFAM" id="SSF53067">
    <property type="entry name" value="Actin-like ATPase domain"/>
    <property type="match status" value="2"/>
</dbReference>
<reference evidence="8" key="1">
    <citation type="journal article" date="2019" name="Int. J. Syst. Evol. Microbiol.">
        <title>The Global Catalogue of Microorganisms (GCM) 10K type strain sequencing project: providing services to taxonomists for standard genome sequencing and annotation.</title>
        <authorList>
            <consortium name="The Broad Institute Genomics Platform"/>
            <consortium name="The Broad Institute Genome Sequencing Center for Infectious Disease"/>
            <person name="Wu L."/>
            <person name="Ma J."/>
        </authorList>
    </citation>
    <scope>NUCLEOTIDE SEQUENCE [LARGE SCALE GENOMIC DNA]</scope>
    <source>
        <strain evidence="8">KACC 11588</strain>
    </source>
</reference>
<dbReference type="PANTHER" id="PTHR43095">
    <property type="entry name" value="SUGAR KINASE"/>
    <property type="match status" value="1"/>
</dbReference>
<feature type="region of interest" description="Disordered" evidence="4">
    <location>
        <begin position="409"/>
        <end position="440"/>
    </location>
</feature>
<dbReference type="Pfam" id="PF00370">
    <property type="entry name" value="FGGY_N"/>
    <property type="match status" value="1"/>
</dbReference>
<dbReference type="PANTHER" id="PTHR43095:SF5">
    <property type="entry name" value="XYLULOSE KINASE"/>
    <property type="match status" value="1"/>
</dbReference>
<evidence type="ECO:0000313" key="7">
    <source>
        <dbReference type="EMBL" id="MFC5568219.1"/>
    </source>
</evidence>
<dbReference type="GO" id="GO:0016301">
    <property type="term" value="F:kinase activity"/>
    <property type="evidence" value="ECO:0007669"/>
    <property type="project" value="UniProtKB-KW"/>
</dbReference>
<accession>A0ABW0SHP1</accession>
<dbReference type="Pfam" id="PF21546">
    <property type="entry name" value="FGGY_C_2"/>
    <property type="match status" value="1"/>
</dbReference>
<dbReference type="RefSeq" id="WP_209843200.1">
    <property type="nucleotide sequence ID" value="NZ_JAGGJP010000025.1"/>
</dbReference>
<dbReference type="InterPro" id="IPR043129">
    <property type="entry name" value="ATPase_NBD"/>
</dbReference>
<comment type="caution">
    <text evidence="7">The sequence shown here is derived from an EMBL/GenBank/DDBJ whole genome shotgun (WGS) entry which is preliminary data.</text>
</comment>
<keyword evidence="3 7" id="KW-0418">Kinase</keyword>
<evidence type="ECO:0000256" key="4">
    <source>
        <dbReference type="SAM" id="MobiDB-lite"/>
    </source>
</evidence>
<dbReference type="EMBL" id="JBHSNA010000030">
    <property type="protein sequence ID" value="MFC5568219.1"/>
    <property type="molecule type" value="Genomic_DNA"/>
</dbReference>
<organism evidence="7 8">
    <name type="scientific">Rubellimicrobium aerolatum</name>
    <dbReference type="NCBI Taxonomy" id="490979"/>
    <lineage>
        <taxon>Bacteria</taxon>
        <taxon>Pseudomonadati</taxon>
        <taxon>Pseudomonadota</taxon>
        <taxon>Alphaproteobacteria</taxon>
        <taxon>Rhodobacterales</taxon>
        <taxon>Roseobacteraceae</taxon>
        <taxon>Rubellimicrobium</taxon>
    </lineage>
</organism>